<dbReference type="STRING" id="1123010.SAMN02745724_00571"/>
<dbReference type="SMART" id="SM00267">
    <property type="entry name" value="GGDEF"/>
    <property type="match status" value="1"/>
</dbReference>
<accession>A0A1I1FBF5</accession>
<dbReference type="EMBL" id="FOLO01000003">
    <property type="protein sequence ID" value="SFB96611.1"/>
    <property type="molecule type" value="Genomic_DNA"/>
</dbReference>
<dbReference type="PROSITE" id="PS50887">
    <property type="entry name" value="GGDEF"/>
    <property type="match status" value="1"/>
</dbReference>
<dbReference type="PANTHER" id="PTHR33121:SF71">
    <property type="entry name" value="OXYGEN SENSOR PROTEIN DOSP"/>
    <property type="match status" value="1"/>
</dbReference>
<proteinExistence type="predicted"/>
<evidence type="ECO:0000313" key="3">
    <source>
        <dbReference type="EMBL" id="SFB96611.1"/>
    </source>
</evidence>
<dbReference type="PANTHER" id="PTHR33121">
    <property type="entry name" value="CYCLIC DI-GMP PHOSPHODIESTERASE PDEF"/>
    <property type="match status" value="1"/>
</dbReference>
<keyword evidence="1" id="KW-1133">Transmembrane helix</keyword>
<dbReference type="InterPro" id="IPR050706">
    <property type="entry name" value="Cyclic-di-GMP_PDE-like"/>
</dbReference>
<dbReference type="NCBIfam" id="TIGR00254">
    <property type="entry name" value="GGDEF"/>
    <property type="match status" value="1"/>
</dbReference>
<evidence type="ECO:0000256" key="1">
    <source>
        <dbReference type="SAM" id="Phobius"/>
    </source>
</evidence>
<dbReference type="AlphaFoldDB" id="A0A1I1FBF5"/>
<feature type="domain" description="GGDEF" evidence="2">
    <location>
        <begin position="115"/>
        <end position="237"/>
    </location>
</feature>
<protein>
    <submittedName>
        <fullName evidence="3">Diguanylate cyclase (GGDEF) domain-containing protein</fullName>
    </submittedName>
</protein>
<evidence type="ECO:0000313" key="4">
    <source>
        <dbReference type="Proteomes" id="UP000198862"/>
    </source>
</evidence>
<keyword evidence="4" id="KW-1185">Reference proteome</keyword>
<dbReference type="Pfam" id="PF00990">
    <property type="entry name" value="GGDEF"/>
    <property type="match status" value="1"/>
</dbReference>
<sequence>MPEKIKDHIRKRTVKDLYFISIIVIVSFIFFSFIDLFEWLYQTSRSIEMLEIDEIIPTFIVLSICSIIFSLRRWKESIYLSLYCEELSLTDPLTNLPNRRVIEKLLADLPNSSEYPVSLILVDIQGLQYIKEQLGLSLAEHSLIQYLNLITQNLNENQLIAQWHSEQFIIYCPHYNHEKTNHLIERLNQVHQNIENTILASINVTYTFENVFSDKQVADVLSQLEDNLHKSHSEKNK</sequence>
<dbReference type="InterPro" id="IPR029787">
    <property type="entry name" value="Nucleotide_cyclase"/>
</dbReference>
<reference evidence="3 4" key="1">
    <citation type="submission" date="2016-10" db="EMBL/GenBank/DDBJ databases">
        <authorList>
            <person name="de Groot N.N."/>
        </authorList>
    </citation>
    <scope>NUCLEOTIDE SEQUENCE [LARGE SCALE GENOMIC DNA]</scope>
    <source>
        <strain evidence="3 4">DSM 6059</strain>
    </source>
</reference>
<dbReference type="OrthoDB" id="766410at2"/>
<organism evidence="3 4">
    <name type="scientific">Pseudoalteromonas denitrificans DSM 6059</name>
    <dbReference type="NCBI Taxonomy" id="1123010"/>
    <lineage>
        <taxon>Bacteria</taxon>
        <taxon>Pseudomonadati</taxon>
        <taxon>Pseudomonadota</taxon>
        <taxon>Gammaproteobacteria</taxon>
        <taxon>Alteromonadales</taxon>
        <taxon>Pseudoalteromonadaceae</taxon>
        <taxon>Pseudoalteromonas</taxon>
    </lineage>
</organism>
<dbReference type="InterPro" id="IPR043128">
    <property type="entry name" value="Rev_trsase/Diguanyl_cyclase"/>
</dbReference>
<dbReference type="GO" id="GO:0071111">
    <property type="term" value="F:cyclic-guanylate-specific phosphodiesterase activity"/>
    <property type="evidence" value="ECO:0007669"/>
    <property type="project" value="InterPro"/>
</dbReference>
<dbReference type="Proteomes" id="UP000198862">
    <property type="component" value="Unassembled WGS sequence"/>
</dbReference>
<gene>
    <name evidence="3" type="ORF">SAMN02745724_00571</name>
</gene>
<feature type="transmembrane region" description="Helical" evidence="1">
    <location>
        <begin position="54"/>
        <end position="71"/>
    </location>
</feature>
<dbReference type="RefSeq" id="WP_091979739.1">
    <property type="nucleotide sequence ID" value="NZ_FOLO01000003.1"/>
</dbReference>
<feature type="transmembrane region" description="Helical" evidence="1">
    <location>
        <begin position="16"/>
        <end position="34"/>
    </location>
</feature>
<keyword evidence="1" id="KW-0812">Transmembrane</keyword>
<name>A0A1I1FBF5_9GAMM</name>
<evidence type="ECO:0000259" key="2">
    <source>
        <dbReference type="PROSITE" id="PS50887"/>
    </source>
</evidence>
<dbReference type="SUPFAM" id="SSF55073">
    <property type="entry name" value="Nucleotide cyclase"/>
    <property type="match status" value="1"/>
</dbReference>
<keyword evidence="1" id="KW-0472">Membrane</keyword>
<dbReference type="InterPro" id="IPR000160">
    <property type="entry name" value="GGDEF_dom"/>
</dbReference>
<dbReference type="Gene3D" id="3.30.70.270">
    <property type="match status" value="1"/>
</dbReference>